<evidence type="ECO:0000256" key="1">
    <source>
        <dbReference type="ARBA" id="ARBA00004370"/>
    </source>
</evidence>
<evidence type="ECO:0000256" key="3">
    <source>
        <dbReference type="ARBA" id="ARBA00022692"/>
    </source>
</evidence>
<evidence type="ECO:0000256" key="7">
    <source>
        <dbReference type="SAM" id="SignalP"/>
    </source>
</evidence>
<dbReference type="InterPro" id="IPR007593">
    <property type="entry name" value="CD225/Dispanin_fam"/>
</dbReference>
<sequence>MCYSIFTTFFCCLPFGVAALIHSSAASRANQRGDRDTAERSARLARNLNHVAVGFGILTYITCITVIVLVFFIY</sequence>
<accession>A0A3S2PBJ5</accession>
<feature type="signal peptide" evidence="7">
    <location>
        <begin position="1"/>
        <end position="18"/>
    </location>
</feature>
<dbReference type="AlphaFoldDB" id="A0A3S2PBJ5"/>
<keyword evidence="5 6" id="KW-0472">Membrane</keyword>
<gene>
    <name evidence="8" type="ORF">OJAV_G00157500</name>
</gene>
<keyword evidence="4 6" id="KW-1133">Transmembrane helix</keyword>
<evidence type="ECO:0000313" key="9">
    <source>
        <dbReference type="Proteomes" id="UP000283210"/>
    </source>
</evidence>
<reference evidence="8 9" key="2">
    <citation type="submission" date="2019-01" db="EMBL/GenBank/DDBJ databases">
        <title>A chromosome length genome reference of the Java medaka (oryzias javanicus).</title>
        <authorList>
            <person name="Herpin A."/>
            <person name="Takehana Y."/>
            <person name="Naruse K."/>
            <person name="Ansai S."/>
            <person name="Kawaguchi M."/>
        </authorList>
    </citation>
    <scope>NUCLEOTIDE SEQUENCE [LARGE SCALE GENOMIC DNA]</scope>
    <source>
        <strain evidence="8">RS831</strain>
        <tissue evidence="8">Whole body</tissue>
    </source>
</reference>
<keyword evidence="7" id="KW-0732">Signal</keyword>
<evidence type="ECO:0000256" key="4">
    <source>
        <dbReference type="ARBA" id="ARBA00022989"/>
    </source>
</evidence>
<feature type="chain" id="PRO_5018569113" evidence="7">
    <location>
        <begin position="19"/>
        <end position="74"/>
    </location>
</feature>
<keyword evidence="3 6" id="KW-0812">Transmembrane</keyword>
<dbReference type="Pfam" id="PF04505">
    <property type="entry name" value="CD225"/>
    <property type="match status" value="1"/>
</dbReference>
<keyword evidence="9" id="KW-1185">Reference proteome</keyword>
<dbReference type="OrthoDB" id="6083617at2759"/>
<comment type="subcellular location">
    <subcellularLocation>
        <location evidence="1">Membrane</location>
    </subcellularLocation>
</comment>
<protein>
    <submittedName>
        <fullName evidence="8">Uncharacterized protein</fullName>
    </submittedName>
</protein>
<evidence type="ECO:0000256" key="2">
    <source>
        <dbReference type="ARBA" id="ARBA00006843"/>
    </source>
</evidence>
<evidence type="ECO:0000256" key="6">
    <source>
        <dbReference type="SAM" id="Phobius"/>
    </source>
</evidence>
<organism evidence="8 9">
    <name type="scientific">Oryzias javanicus</name>
    <name type="common">Javanese ricefish</name>
    <name type="synonym">Aplocheilus javanicus</name>
    <dbReference type="NCBI Taxonomy" id="123683"/>
    <lineage>
        <taxon>Eukaryota</taxon>
        <taxon>Metazoa</taxon>
        <taxon>Chordata</taxon>
        <taxon>Craniata</taxon>
        <taxon>Vertebrata</taxon>
        <taxon>Euteleostomi</taxon>
        <taxon>Actinopterygii</taxon>
        <taxon>Neopterygii</taxon>
        <taxon>Teleostei</taxon>
        <taxon>Neoteleostei</taxon>
        <taxon>Acanthomorphata</taxon>
        <taxon>Ovalentaria</taxon>
        <taxon>Atherinomorphae</taxon>
        <taxon>Beloniformes</taxon>
        <taxon>Adrianichthyidae</taxon>
        <taxon>Oryziinae</taxon>
        <taxon>Oryzias</taxon>
    </lineage>
</organism>
<proteinExistence type="inferred from homology"/>
<feature type="transmembrane region" description="Helical" evidence="6">
    <location>
        <begin position="52"/>
        <end position="73"/>
    </location>
</feature>
<dbReference type="PANTHER" id="PTHR14948:SF46">
    <property type="entry name" value="DISPANIN SUBFAMILY A MEMBER 2B-LIKE-RELATED"/>
    <property type="match status" value="1"/>
</dbReference>
<dbReference type="EMBL" id="CM012452">
    <property type="protein sequence ID" value="RVE62451.1"/>
    <property type="molecule type" value="Genomic_DNA"/>
</dbReference>
<evidence type="ECO:0000256" key="5">
    <source>
        <dbReference type="ARBA" id="ARBA00023136"/>
    </source>
</evidence>
<evidence type="ECO:0000313" key="8">
    <source>
        <dbReference type="EMBL" id="RVE62451.1"/>
    </source>
</evidence>
<name>A0A3S2PBJ5_ORYJA</name>
<dbReference type="GO" id="GO:0016020">
    <property type="term" value="C:membrane"/>
    <property type="evidence" value="ECO:0007669"/>
    <property type="project" value="UniProtKB-SubCell"/>
</dbReference>
<reference evidence="8 9" key="1">
    <citation type="submission" date="2018-11" db="EMBL/GenBank/DDBJ databases">
        <authorList>
            <person name="Lopez-Roques C."/>
            <person name="Donnadieu C."/>
            <person name="Bouchez O."/>
            <person name="Klopp C."/>
            <person name="Cabau C."/>
            <person name="Zahm M."/>
        </authorList>
    </citation>
    <scope>NUCLEOTIDE SEQUENCE [LARGE SCALE GENOMIC DNA]</scope>
    <source>
        <strain evidence="8">RS831</strain>
        <tissue evidence="8">Whole body</tissue>
    </source>
</reference>
<dbReference type="InterPro" id="IPR051423">
    <property type="entry name" value="CD225/Dispanin"/>
</dbReference>
<comment type="similarity">
    <text evidence="2">Belongs to the CD225/Dispanin family.</text>
</comment>
<dbReference type="PANTHER" id="PTHR14948">
    <property type="entry name" value="NG5"/>
    <property type="match status" value="1"/>
</dbReference>
<dbReference type="Proteomes" id="UP000283210">
    <property type="component" value="Chromosome 16"/>
</dbReference>